<keyword evidence="1" id="KW-0472">Membrane</keyword>
<sequence length="333" mass="38312">MKKNLKVILPLFVLTIVSIGIGAWLILNNPFQGNIAQYSPTPIASASSPSPSPTLENPYTNWNPPSDWQTYRNENLGWTLRYPPTWEILTNFENTHFSYSFRDKQWEGSMEWPGLVISTIDAAKEFRDMPFLSYFLSSSQSGISRIIVTLVNTQLFTSCAFYSDSSVVDTCNKIISTLRTNWLTYRSNQYGLEINYPKGWLIEENETAIEISNYEDVFSKATDAIYIQLSVPQTHLELQELYTKLEDLQPGKIIVYRSETYTKISNDTLNGIPAIRYAKDYEPKPIGDYIGHTEDILIQHQNAILKISWTGWDQMEKKRKIVNKILSTLQFIK</sequence>
<accession>A0A1G2QYI3</accession>
<feature type="transmembrane region" description="Helical" evidence="1">
    <location>
        <begin position="7"/>
        <end position="27"/>
    </location>
</feature>
<protein>
    <submittedName>
        <fullName evidence="2">Uncharacterized protein</fullName>
    </submittedName>
</protein>
<reference evidence="2 3" key="1">
    <citation type="journal article" date="2016" name="Nat. Commun.">
        <title>Thousands of microbial genomes shed light on interconnected biogeochemical processes in an aquifer system.</title>
        <authorList>
            <person name="Anantharaman K."/>
            <person name="Brown C.T."/>
            <person name="Hug L.A."/>
            <person name="Sharon I."/>
            <person name="Castelle C.J."/>
            <person name="Probst A.J."/>
            <person name="Thomas B.C."/>
            <person name="Singh A."/>
            <person name="Wilkins M.J."/>
            <person name="Karaoz U."/>
            <person name="Brodie E.L."/>
            <person name="Williams K.H."/>
            <person name="Hubbard S.S."/>
            <person name="Banfield J.F."/>
        </authorList>
    </citation>
    <scope>NUCLEOTIDE SEQUENCE [LARGE SCALE GENOMIC DNA]</scope>
</reference>
<dbReference type="AlphaFoldDB" id="A0A1G2QYI3"/>
<evidence type="ECO:0000256" key="1">
    <source>
        <dbReference type="SAM" id="Phobius"/>
    </source>
</evidence>
<dbReference type="Proteomes" id="UP000178092">
    <property type="component" value="Unassembled WGS sequence"/>
</dbReference>
<gene>
    <name evidence="2" type="ORF">A3C04_02145</name>
</gene>
<organism evidence="2 3">
    <name type="scientific">Candidatus Wildermuthbacteria bacterium RIFCSPHIGHO2_02_FULL_45_25</name>
    <dbReference type="NCBI Taxonomy" id="1802450"/>
    <lineage>
        <taxon>Bacteria</taxon>
        <taxon>Candidatus Wildermuthiibacteriota</taxon>
    </lineage>
</organism>
<keyword evidence="1" id="KW-0812">Transmembrane</keyword>
<keyword evidence="1" id="KW-1133">Transmembrane helix</keyword>
<proteinExistence type="predicted"/>
<comment type="caution">
    <text evidence="2">The sequence shown here is derived from an EMBL/GenBank/DDBJ whole genome shotgun (WGS) entry which is preliminary data.</text>
</comment>
<dbReference type="EMBL" id="MHTV01000042">
    <property type="protein sequence ID" value="OHA65694.1"/>
    <property type="molecule type" value="Genomic_DNA"/>
</dbReference>
<name>A0A1G2QYI3_9BACT</name>
<evidence type="ECO:0000313" key="2">
    <source>
        <dbReference type="EMBL" id="OHA65694.1"/>
    </source>
</evidence>
<evidence type="ECO:0000313" key="3">
    <source>
        <dbReference type="Proteomes" id="UP000178092"/>
    </source>
</evidence>